<evidence type="ECO:0000313" key="2">
    <source>
        <dbReference type="EMBL" id="OUN89383.1"/>
    </source>
</evidence>
<name>A0A1Y3XUZ9_9ACTN</name>
<evidence type="ECO:0008006" key="4">
    <source>
        <dbReference type="Google" id="ProtNLM"/>
    </source>
</evidence>
<dbReference type="Pfam" id="PF05016">
    <property type="entry name" value="ParE_toxin"/>
    <property type="match status" value="1"/>
</dbReference>
<accession>A0A1Y3XUZ9</accession>
<dbReference type="InterPro" id="IPR035093">
    <property type="entry name" value="RelE/ParE_toxin_dom_sf"/>
</dbReference>
<dbReference type="OrthoDB" id="3183589at2"/>
<reference evidence="3" key="1">
    <citation type="submission" date="2017-04" db="EMBL/GenBank/DDBJ databases">
        <title>Function of individual gut microbiota members based on whole genome sequencing of pure cultures obtained from chicken caecum.</title>
        <authorList>
            <person name="Medvecky M."/>
            <person name="Cejkova D."/>
            <person name="Polansky O."/>
            <person name="Karasova D."/>
            <person name="Kubasova T."/>
            <person name="Cizek A."/>
            <person name="Rychlik I."/>
        </authorList>
    </citation>
    <scope>NUCLEOTIDE SEQUENCE [LARGE SCALE GENOMIC DNA]</scope>
    <source>
        <strain evidence="3">An5</strain>
    </source>
</reference>
<protein>
    <recommendedName>
        <fullName evidence="4">Plasmid stabilization protein</fullName>
    </recommendedName>
</protein>
<dbReference type="EMBL" id="NFIE01000004">
    <property type="protein sequence ID" value="OUN89383.1"/>
    <property type="molecule type" value="Genomic_DNA"/>
</dbReference>
<sequence>MACSYVLLPRAQMDFENIVRYLSVELASPSAAARFVDAFEKNIALVCGQPEMYPLSRMSEVAARGYRAMPVMRYIVLYAHRDDKIVVAHIFHSLQDYARYV</sequence>
<dbReference type="AlphaFoldDB" id="A0A1Y3XUZ9"/>
<dbReference type="Proteomes" id="UP000195781">
    <property type="component" value="Unassembled WGS sequence"/>
</dbReference>
<keyword evidence="1" id="KW-1277">Toxin-antitoxin system</keyword>
<dbReference type="RefSeq" id="WP_094335065.1">
    <property type="nucleotide sequence ID" value="NZ_NFIE01000004.1"/>
</dbReference>
<organism evidence="2 3">
    <name type="scientific">[Collinsella] massiliensis</name>
    <dbReference type="NCBI Taxonomy" id="1232426"/>
    <lineage>
        <taxon>Bacteria</taxon>
        <taxon>Bacillati</taxon>
        <taxon>Actinomycetota</taxon>
        <taxon>Coriobacteriia</taxon>
        <taxon>Coriobacteriales</taxon>
        <taxon>Coriobacteriaceae</taxon>
        <taxon>Enorma</taxon>
    </lineage>
</organism>
<gene>
    <name evidence="2" type="ORF">B5G02_02580</name>
</gene>
<proteinExistence type="predicted"/>
<evidence type="ECO:0000256" key="1">
    <source>
        <dbReference type="ARBA" id="ARBA00022649"/>
    </source>
</evidence>
<dbReference type="InterPro" id="IPR007712">
    <property type="entry name" value="RelE/ParE_toxin"/>
</dbReference>
<evidence type="ECO:0000313" key="3">
    <source>
        <dbReference type="Proteomes" id="UP000195781"/>
    </source>
</evidence>
<comment type="caution">
    <text evidence="2">The sequence shown here is derived from an EMBL/GenBank/DDBJ whole genome shotgun (WGS) entry which is preliminary data.</text>
</comment>
<dbReference type="Gene3D" id="3.30.2310.20">
    <property type="entry name" value="RelE-like"/>
    <property type="match status" value="1"/>
</dbReference>
<keyword evidence="3" id="KW-1185">Reference proteome</keyword>